<keyword evidence="3" id="KW-1185">Reference proteome</keyword>
<evidence type="ECO:0000256" key="1">
    <source>
        <dbReference type="SAM" id="MobiDB-lite"/>
    </source>
</evidence>
<name>A0A0D2D7X6_9EURO</name>
<feature type="compositionally biased region" description="Polar residues" evidence="1">
    <location>
        <begin position="260"/>
        <end position="270"/>
    </location>
</feature>
<feature type="region of interest" description="Disordered" evidence="1">
    <location>
        <begin position="179"/>
        <end position="198"/>
    </location>
</feature>
<dbReference type="OrthoDB" id="5395975at2759"/>
<dbReference type="RefSeq" id="XP_016258701.1">
    <property type="nucleotide sequence ID" value="XM_016410894.1"/>
</dbReference>
<evidence type="ECO:0000313" key="3">
    <source>
        <dbReference type="Proteomes" id="UP000053342"/>
    </source>
</evidence>
<dbReference type="VEuPathDB" id="FungiDB:PV06_09442"/>
<reference evidence="2 3" key="1">
    <citation type="submission" date="2015-01" db="EMBL/GenBank/DDBJ databases">
        <title>The Genome Sequence of Exophiala oligosperma CBS72588.</title>
        <authorList>
            <consortium name="The Broad Institute Genomics Platform"/>
            <person name="Cuomo C."/>
            <person name="de Hoog S."/>
            <person name="Gorbushina A."/>
            <person name="Stielow B."/>
            <person name="Teixiera M."/>
            <person name="Abouelleil A."/>
            <person name="Chapman S.B."/>
            <person name="Priest M."/>
            <person name="Young S.K."/>
            <person name="Wortman J."/>
            <person name="Nusbaum C."/>
            <person name="Birren B."/>
        </authorList>
    </citation>
    <scope>NUCLEOTIDE SEQUENCE [LARGE SCALE GENOMIC DNA]</scope>
    <source>
        <strain evidence="2 3">CBS 72588</strain>
    </source>
</reference>
<sequence>MAFQLPDASRDISTCEVLVHITAPSSARDDARFASIAASVLNFQPAKRTKVSELNFIPSCPLATNTDINATIQTPSPKQRRFPNLEADADRQPIEGLATSRDTDHTDLQRAAQSQGCANPETLSFANVSRSLYSRFSDAWPHNRSIANTGNSTELLVTDCSEKCDNNGKRRCSKRRRLAPIEHDYPSTRRPQRSRQLDSCVCTRQQGSTTLDLAEDISGTSTVSPSQPLYWQNRIGKNRDAGPGSEPVVSFSMPIYLDTARQNEGLTQQEPARRRRDAGPNKSHRLDAAWHLQRREGFTSQLPNEIHGPKPHGGRARFVTHTTKTLRKLAIRVPLSKHFLPCRVTRDVNVLERGHWQFSVGIIESSMIQGPRQALQKRGNDELVSLLSESEFLQLWRNICCFIQDGKAGWGTSIVKTQIGQGLWRIRLFSWAEILGHVWLVLWVLSDKLTEDIPMHWMDGRGTTVVTMAGRKPQANGTGKWVQKGAEGEQGYWGIQ</sequence>
<protein>
    <submittedName>
        <fullName evidence="2">Uncharacterized protein</fullName>
    </submittedName>
</protein>
<proteinExistence type="predicted"/>
<dbReference type="Proteomes" id="UP000053342">
    <property type="component" value="Unassembled WGS sequence"/>
</dbReference>
<accession>A0A0D2D7X6</accession>
<dbReference type="EMBL" id="KN847341">
    <property type="protein sequence ID" value="KIW38485.1"/>
    <property type="molecule type" value="Genomic_DNA"/>
</dbReference>
<evidence type="ECO:0000313" key="2">
    <source>
        <dbReference type="EMBL" id="KIW38485.1"/>
    </source>
</evidence>
<dbReference type="HOGENOM" id="CLU_031892_2_0_1"/>
<organism evidence="2 3">
    <name type="scientific">Exophiala oligosperma</name>
    <dbReference type="NCBI Taxonomy" id="215243"/>
    <lineage>
        <taxon>Eukaryota</taxon>
        <taxon>Fungi</taxon>
        <taxon>Dikarya</taxon>
        <taxon>Ascomycota</taxon>
        <taxon>Pezizomycotina</taxon>
        <taxon>Eurotiomycetes</taxon>
        <taxon>Chaetothyriomycetidae</taxon>
        <taxon>Chaetothyriales</taxon>
        <taxon>Herpotrichiellaceae</taxon>
        <taxon>Exophiala</taxon>
    </lineage>
</organism>
<dbReference type="GeneID" id="27361516"/>
<feature type="region of interest" description="Disordered" evidence="1">
    <location>
        <begin position="260"/>
        <end position="283"/>
    </location>
</feature>
<dbReference type="STRING" id="215243.A0A0D2D7X6"/>
<dbReference type="AlphaFoldDB" id="A0A0D2D7X6"/>
<gene>
    <name evidence="2" type="ORF">PV06_09442</name>
</gene>